<evidence type="ECO:0000259" key="1">
    <source>
        <dbReference type="Pfam" id="PF13737"/>
    </source>
</evidence>
<protein>
    <submittedName>
        <fullName evidence="2">Mobile element protein</fullName>
    </submittedName>
</protein>
<keyword evidence="3" id="KW-1185">Reference proteome</keyword>
<dbReference type="InterPro" id="IPR025668">
    <property type="entry name" value="Tnp_DDE_dom"/>
</dbReference>
<reference evidence="3" key="1">
    <citation type="submission" date="2017-04" db="EMBL/GenBank/DDBJ databases">
        <title>Genome evolution of the luminous symbionts of deep sea anglerfish.</title>
        <authorList>
            <person name="Hendry T.A."/>
        </authorList>
    </citation>
    <scope>NUCLEOTIDE SEQUENCE [LARGE SCALE GENOMIC DNA]</scope>
</reference>
<dbReference type="AlphaFoldDB" id="A0A291B946"/>
<dbReference type="Pfam" id="PF13737">
    <property type="entry name" value="DDE_Tnp_1_5"/>
    <property type="match status" value="1"/>
</dbReference>
<evidence type="ECO:0000313" key="2">
    <source>
        <dbReference type="EMBL" id="ATF09529.1"/>
    </source>
</evidence>
<sequence length="46" mass="5387">MIDAEAIQFWNQTKPSNRGRPRWFSDSTIVMALMVKRVFSTLLRGM</sequence>
<proteinExistence type="predicted"/>
<dbReference type="EMBL" id="CP020660">
    <property type="protein sequence ID" value="ATF09529.1"/>
    <property type="molecule type" value="Genomic_DNA"/>
</dbReference>
<dbReference type="KEGG" id="elux:BTN50_1025"/>
<feature type="domain" description="Transposase DDE" evidence="1">
    <location>
        <begin position="2"/>
        <end position="44"/>
    </location>
</feature>
<organism evidence="2 3">
    <name type="scientific">Candidatus Enterovibrio altilux</name>
    <dbReference type="NCBI Taxonomy" id="1927128"/>
    <lineage>
        <taxon>Bacteria</taxon>
        <taxon>Pseudomonadati</taxon>
        <taxon>Pseudomonadota</taxon>
        <taxon>Gammaproteobacteria</taxon>
        <taxon>Vibrionales</taxon>
        <taxon>Vibrionaceae</taxon>
        <taxon>Enterovibrio</taxon>
    </lineage>
</organism>
<accession>A0A291B946</accession>
<name>A0A291B946_9GAMM</name>
<evidence type="ECO:0000313" key="3">
    <source>
        <dbReference type="Proteomes" id="UP000218160"/>
    </source>
</evidence>
<dbReference type="Proteomes" id="UP000218160">
    <property type="component" value="Chromosome 1"/>
</dbReference>
<gene>
    <name evidence="2" type="ORF">BTN50_1025</name>
</gene>